<dbReference type="Proteomes" id="UP000002281">
    <property type="component" value="Chromosome 16"/>
</dbReference>
<proteinExistence type="inferred from homology"/>
<feature type="compositionally biased region" description="Basic and acidic residues" evidence="2">
    <location>
        <begin position="1"/>
        <end position="10"/>
    </location>
</feature>
<dbReference type="Pfam" id="PF10630">
    <property type="entry name" value="DUF2476"/>
    <property type="match status" value="1"/>
</dbReference>
<keyword evidence="4" id="KW-1185">Reference proteome</keyword>
<feature type="region of interest" description="Disordered" evidence="2">
    <location>
        <begin position="172"/>
        <end position="281"/>
    </location>
</feature>
<reference evidence="3" key="2">
    <citation type="submission" date="2025-08" db="UniProtKB">
        <authorList>
            <consortium name="Ensembl"/>
        </authorList>
    </citation>
    <scope>IDENTIFICATION</scope>
    <source>
        <strain evidence="3">Thoroughbred</strain>
    </source>
</reference>
<protein>
    <recommendedName>
        <fullName evidence="5">Proline rich 23A</fullName>
    </recommendedName>
</protein>
<feature type="compositionally biased region" description="Pro residues" evidence="2">
    <location>
        <begin position="213"/>
        <end position="222"/>
    </location>
</feature>
<dbReference type="AlphaFoldDB" id="A0A9L0S8A4"/>
<evidence type="ECO:0000256" key="2">
    <source>
        <dbReference type="SAM" id="MobiDB-lite"/>
    </source>
</evidence>
<evidence type="ECO:0000256" key="1">
    <source>
        <dbReference type="ARBA" id="ARBA00009113"/>
    </source>
</evidence>
<dbReference type="InterPro" id="IPR018903">
    <property type="entry name" value="PRR23"/>
</dbReference>
<evidence type="ECO:0000313" key="3">
    <source>
        <dbReference type="Ensembl" id="ENSECAP00000070383.1"/>
    </source>
</evidence>
<comment type="similarity">
    <text evidence="1">Belongs to the PRR23 family.</text>
</comment>
<accession>A0A9L0S8A4</accession>
<evidence type="ECO:0008006" key="5">
    <source>
        <dbReference type="Google" id="ProtNLM"/>
    </source>
</evidence>
<evidence type="ECO:0000313" key="4">
    <source>
        <dbReference type="Proteomes" id="UP000002281"/>
    </source>
</evidence>
<reference evidence="3 4" key="1">
    <citation type="journal article" date="2009" name="Science">
        <title>Genome sequence, comparative analysis, and population genetics of the domestic horse.</title>
        <authorList>
            <consortium name="Broad Institute Genome Sequencing Platform"/>
            <consortium name="Broad Institute Whole Genome Assembly Team"/>
            <person name="Wade C.M."/>
            <person name="Giulotto E."/>
            <person name="Sigurdsson S."/>
            <person name="Zoli M."/>
            <person name="Gnerre S."/>
            <person name="Imsland F."/>
            <person name="Lear T.L."/>
            <person name="Adelson D.L."/>
            <person name="Bailey E."/>
            <person name="Bellone R.R."/>
            <person name="Bloecker H."/>
            <person name="Distl O."/>
            <person name="Edgar R.C."/>
            <person name="Garber M."/>
            <person name="Leeb T."/>
            <person name="Mauceli E."/>
            <person name="MacLeod J.N."/>
            <person name="Penedo M.C.T."/>
            <person name="Raison J.M."/>
            <person name="Sharpe T."/>
            <person name="Vogel J."/>
            <person name="Andersson L."/>
            <person name="Antczak D.F."/>
            <person name="Biagi T."/>
            <person name="Binns M.M."/>
            <person name="Chowdhary B.P."/>
            <person name="Coleman S.J."/>
            <person name="Della Valle G."/>
            <person name="Fryc S."/>
            <person name="Guerin G."/>
            <person name="Hasegawa T."/>
            <person name="Hill E.W."/>
            <person name="Jurka J."/>
            <person name="Kiialainen A."/>
            <person name="Lindgren G."/>
            <person name="Liu J."/>
            <person name="Magnani E."/>
            <person name="Mickelson J.R."/>
            <person name="Murray J."/>
            <person name="Nergadze S.G."/>
            <person name="Onofrio R."/>
            <person name="Pedroni S."/>
            <person name="Piras M.F."/>
            <person name="Raudsepp T."/>
            <person name="Rocchi M."/>
            <person name="Roeed K.H."/>
            <person name="Ryder O.A."/>
            <person name="Searle S."/>
            <person name="Skow L."/>
            <person name="Swinburne J.E."/>
            <person name="Syvaenen A.C."/>
            <person name="Tozaki T."/>
            <person name="Valberg S.J."/>
            <person name="Vaudin M."/>
            <person name="White J.R."/>
            <person name="Zody M.C."/>
            <person name="Lander E.S."/>
            <person name="Lindblad-Toh K."/>
        </authorList>
    </citation>
    <scope>NUCLEOTIDE SEQUENCE [LARGE SCALE GENOMIC DNA]</scope>
    <source>
        <strain evidence="3 4">Thoroughbred</strain>
    </source>
</reference>
<dbReference type="Ensembl" id="ENSECAT00000098921.1">
    <property type="protein sequence ID" value="ENSECAP00000070383.1"/>
    <property type="gene ID" value="ENSECAG00000047572.1"/>
</dbReference>
<dbReference type="PANTHER" id="PTHR31813">
    <property type="entry name" value="PROLINE-RICH PROTEIN 23B"/>
    <property type="match status" value="1"/>
</dbReference>
<reference evidence="3" key="3">
    <citation type="submission" date="2025-09" db="UniProtKB">
        <authorList>
            <consortium name="Ensembl"/>
        </authorList>
    </citation>
    <scope>IDENTIFICATION</scope>
    <source>
        <strain evidence="3">Thoroughbred</strain>
    </source>
</reference>
<dbReference type="GeneTree" id="ENSGT00390000007772"/>
<dbReference type="PANTHER" id="PTHR31813:SF4">
    <property type="entry name" value="PROLINE-RICH PROTEIN 23A"/>
    <property type="match status" value="1"/>
</dbReference>
<name>A0A9L0S8A4_HORSE</name>
<organism evidence="3 4">
    <name type="scientific">Equus caballus</name>
    <name type="common">Horse</name>
    <dbReference type="NCBI Taxonomy" id="9796"/>
    <lineage>
        <taxon>Eukaryota</taxon>
        <taxon>Metazoa</taxon>
        <taxon>Chordata</taxon>
        <taxon>Craniata</taxon>
        <taxon>Vertebrata</taxon>
        <taxon>Euteleostomi</taxon>
        <taxon>Mammalia</taxon>
        <taxon>Eutheria</taxon>
        <taxon>Laurasiatheria</taxon>
        <taxon>Perissodactyla</taxon>
        <taxon>Equidae</taxon>
        <taxon>Equus</taxon>
    </lineage>
</organism>
<feature type="compositionally biased region" description="Pro residues" evidence="2">
    <location>
        <begin position="243"/>
        <end position="264"/>
    </location>
</feature>
<feature type="region of interest" description="Disordered" evidence="2">
    <location>
        <begin position="1"/>
        <end position="67"/>
    </location>
</feature>
<sequence>MPSARPREQSAQRVDVMGSRLRSPSAYPAPWWGPQPGGPGPAKRRRWEEPAGPEAQPVPSLQDLAGPPAPAALTSVVVLAAGCALQLPLDHVDLLLEPEPTSVLQVSLGDHTLVLVPQALLDAGDQRSGGQAHSPFGLEPAAFPGAPGDDDAVEQGLFCASVPEVAAQVEAYDEDADPEFPPSWAAPAAGSVAGLRPSAGRESGPSPHGRVPEPSPWAPTPSPERRSPGPYYHLDFHLLEPFPTSPLQPLPPSPSPGPHAPPAPYWSSAQGPETPLRGMNRLPQSLDSRLQALATYPNPFVHNVQ</sequence>